<dbReference type="EMBL" id="JXJN01002459">
    <property type="status" value="NOT_ANNOTATED_CDS"/>
    <property type="molecule type" value="Genomic_DNA"/>
</dbReference>
<evidence type="ECO:0000256" key="5">
    <source>
        <dbReference type="ARBA" id="ARBA00022833"/>
    </source>
</evidence>
<evidence type="ECO:0000256" key="1">
    <source>
        <dbReference type="ARBA" id="ARBA00004123"/>
    </source>
</evidence>
<evidence type="ECO:0000313" key="11">
    <source>
        <dbReference type="Proteomes" id="UP000092460"/>
    </source>
</evidence>
<feature type="region of interest" description="Disordered" evidence="8">
    <location>
        <begin position="558"/>
        <end position="621"/>
    </location>
</feature>
<dbReference type="InterPro" id="IPR036236">
    <property type="entry name" value="Znf_C2H2_sf"/>
</dbReference>
<dbReference type="SMART" id="SM00355">
    <property type="entry name" value="ZnF_C2H2"/>
    <property type="match status" value="5"/>
</dbReference>
<dbReference type="EMBL" id="JXJN01002458">
    <property type="status" value="NOT_ANNOTATED_CDS"/>
    <property type="molecule type" value="Genomic_DNA"/>
</dbReference>
<evidence type="ECO:0000256" key="6">
    <source>
        <dbReference type="ARBA" id="ARBA00023242"/>
    </source>
</evidence>
<feature type="domain" description="C2H2-type" evidence="9">
    <location>
        <begin position="305"/>
        <end position="332"/>
    </location>
</feature>
<dbReference type="EnsemblMetazoa" id="GPPI005980-RA">
    <property type="protein sequence ID" value="GPPI005980-PA"/>
    <property type="gene ID" value="GPPI005980"/>
</dbReference>
<keyword evidence="5" id="KW-0862">Zinc</keyword>
<evidence type="ECO:0000259" key="9">
    <source>
        <dbReference type="PROSITE" id="PS50157"/>
    </source>
</evidence>
<evidence type="ECO:0000256" key="2">
    <source>
        <dbReference type="ARBA" id="ARBA00022723"/>
    </source>
</evidence>
<dbReference type="Proteomes" id="UP000092460">
    <property type="component" value="Unassembled WGS sequence"/>
</dbReference>
<keyword evidence="11" id="KW-1185">Reference proteome</keyword>
<keyword evidence="2" id="KW-0479">Metal-binding</keyword>
<dbReference type="Pfam" id="PF00096">
    <property type="entry name" value="zf-C2H2"/>
    <property type="match status" value="2"/>
</dbReference>
<organism evidence="10 11">
    <name type="scientific">Glossina palpalis gambiensis</name>
    <dbReference type="NCBI Taxonomy" id="67801"/>
    <lineage>
        <taxon>Eukaryota</taxon>
        <taxon>Metazoa</taxon>
        <taxon>Ecdysozoa</taxon>
        <taxon>Arthropoda</taxon>
        <taxon>Hexapoda</taxon>
        <taxon>Insecta</taxon>
        <taxon>Pterygota</taxon>
        <taxon>Neoptera</taxon>
        <taxon>Endopterygota</taxon>
        <taxon>Diptera</taxon>
        <taxon>Brachycera</taxon>
        <taxon>Muscomorpha</taxon>
        <taxon>Hippoboscoidea</taxon>
        <taxon>Glossinidae</taxon>
        <taxon>Glossina</taxon>
    </lineage>
</organism>
<protein>
    <recommendedName>
        <fullName evidence="9">C2H2-type domain-containing protein</fullName>
    </recommendedName>
</protein>
<feature type="compositionally biased region" description="Polar residues" evidence="8">
    <location>
        <begin position="571"/>
        <end position="581"/>
    </location>
</feature>
<evidence type="ECO:0000256" key="3">
    <source>
        <dbReference type="ARBA" id="ARBA00022737"/>
    </source>
</evidence>
<dbReference type="STRING" id="67801.A0A1B0ARJ4"/>
<name>A0A1B0ARJ4_9MUSC</name>
<reference evidence="11" key="1">
    <citation type="submission" date="2015-01" db="EMBL/GenBank/DDBJ databases">
        <authorList>
            <person name="Aksoy S."/>
            <person name="Warren W."/>
            <person name="Wilson R.K."/>
        </authorList>
    </citation>
    <scope>NUCLEOTIDE SEQUENCE [LARGE SCALE GENOMIC DNA]</scope>
    <source>
        <strain evidence="11">IAEA</strain>
    </source>
</reference>
<feature type="domain" description="C2H2-type" evidence="9">
    <location>
        <begin position="400"/>
        <end position="423"/>
    </location>
</feature>
<reference evidence="10" key="2">
    <citation type="submission" date="2020-05" db="UniProtKB">
        <authorList>
            <consortium name="EnsemblMetazoa"/>
        </authorList>
    </citation>
    <scope>IDENTIFICATION</scope>
    <source>
        <strain evidence="10">IAEA</strain>
    </source>
</reference>
<dbReference type="GO" id="GO:0005634">
    <property type="term" value="C:nucleus"/>
    <property type="evidence" value="ECO:0007669"/>
    <property type="project" value="UniProtKB-SubCell"/>
</dbReference>
<proteinExistence type="predicted"/>
<evidence type="ECO:0000256" key="8">
    <source>
        <dbReference type="SAM" id="MobiDB-lite"/>
    </source>
</evidence>
<dbReference type="PROSITE" id="PS00028">
    <property type="entry name" value="ZINC_FINGER_C2H2_1"/>
    <property type="match status" value="2"/>
</dbReference>
<dbReference type="Gene3D" id="3.30.160.60">
    <property type="entry name" value="Classic Zinc Finger"/>
    <property type="match status" value="2"/>
</dbReference>
<dbReference type="SUPFAM" id="SSF57667">
    <property type="entry name" value="beta-beta-alpha zinc fingers"/>
    <property type="match status" value="2"/>
</dbReference>
<accession>A0A1B0ARJ4</accession>
<dbReference type="GO" id="GO:0003677">
    <property type="term" value="F:DNA binding"/>
    <property type="evidence" value="ECO:0007669"/>
    <property type="project" value="UniProtKB-ARBA"/>
</dbReference>
<keyword evidence="4 7" id="KW-0863">Zinc-finger</keyword>
<evidence type="ECO:0000256" key="4">
    <source>
        <dbReference type="ARBA" id="ARBA00022771"/>
    </source>
</evidence>
<feature type="domain" description="C2H2-type" evidence="9">
    <location>
        <begin position="342"/>
        <end position="370"/>
    </location>
</feature>
<feature type="compositionally biased region" description="Basic and acidic residues" evidence="8">
    <location>
        <begin position="612"/>
        <end position="621"/>
    </location>
</feature>
<dbReference type="VEuPathDB" id="VectorBase:GPPI005980"/>
<dbReference type="InterPro" id="IPR050888">
    <property type="entry name" value="ZnF_C2H2-type_TF"/>
</dbReference>
<keyword evidence="3" id="KW-0677">Repeat</keyword>
<dbReference type="InterPro" id="IPR013087">
    <property type="entry name" value="Znf_C2H2_type"/>
</dbReference>
<comment type="subcellular location">
    <subcellularLocation>
        <location evidence="1">Nucleus</location>
    </subcellularLocation>
</comment>
<sequence>MVSGLDKNVLGKNLPSAFRQARRIKDCKCKNAKTTAQMVPKTWTKYGEIYRNAQSKCIFVCYICMEYAEHFANTYTTNNAFDFWTHLQHKHMLINFEMPDMIMRTEPSELVPRLENVPNGINEKQEENLSPRTEEISKCLENSSILKESNCNDANIKGESQKNSFDDLKVGVTINVSSDENSSDLEFLSTIAEVRLAQNVTKLFAEKDDNISTKPNSPALDTSADGLGKLSAKPNCPALNTCANELGQLSTKPVSPTINRNAEETANHHENQDFRQFFQQACANSVAPASENNIHCDSVTHPRPYECNYCPQKFPQVWQLDRHQRIHLTNYESQRKFRVRPFQCNVCGKRTITEKAMIVHQHRFHSLESDSETARCHICQKLVLKNNIQQHMLVHTQIRVRCNLCNRSYKQKQSLRMHIKKFHPNVMVMPSPPLPPSGLLPSGPLPAGQLPSDPLRTAPLSMLPYPRPDPALEVHCSTNSQQCCGGVTQQQQNHDLMFGWSNGGYSTCSSSSMYSFPNMKEQNHATAMPSFDYQAAETSDVSSSNSCDQVQIISYGKIIPNDSMRSDDKSPSGTNNRSNAICHSEIESNKNIPANKTDQDNVISYGQNLSPKRMEISEECS</sequence>
<dbReference type="GO" id="GO:0008270">
    <property type="term" value="F:zinc ion binding"/>
    <property type="evidence" value="ECO:0007669"/>
    <property type="project" value="UniProtKB-KW"/>
</dbReference>
<dbReference type="PANTHER" id="PTHR24406">
    <property type="entry name" value="TRANSCRIPTIONAL REPRESSOR CTCFL-RELATED"/>
    <property type="match status" value="1"/>
</dbReference>
<dbReference type="AlphaFoldDB" id="A0A1B0ARJ4"/>
<dbReference type="FunFam" id="3.30.160.60:FF:000110">
    <property type="entry name" value="Zinc finger protein-like"/>
    <property type="match status" value="1"/>
</dbReference>
<evidence type="ECO:0000313" key="10">
    <source>
        <dbReference type="EnsemblMetazoa" id="GPPI005980-PA"/>
    </source>
</evidence>
<feature type="compositionally biased region" description="Polar residues" evidence="8">
    <location>
        <begin position="589"/>
        <end position="610"/>
    </location>
</feature>
<keyword evidence="6" id="KW-0539">Nucleus</keyword>
<evidence type="ECO:0000256" key="7">
    <source>
        <dbReference type="PROSITE-ProRule" id="PRU00042"/>
    </source>
</evidence>
<dbReference type="PROSITE" id="PS50157">
    <property type="entry name" value="ZINC_FINGER_C2H2_2"/>
    <property type="match status" value="3"/>
</dbReference>